<keyword evidence="4 5" id="KW-0067">ATP-binding</keyword>
<dbReference type="OMA" id="QSIGFHE"/>
<keyword evidence="9" id="KW-1185">Reference proteome</keyword>
<dbReference type="SUPFAM" id="SSF52540">
    <property type="entry name" value="P-loop containing nucleoside triphosphate hydrolases"/>
    <property type="match status" value="2"/>
</dbReference>
<feature type="compositionally biased region" description="Low complexity" evidence="6">
    <location>
        <begin position="478"/>
        <end position="490"/>
    </location>
</feature>
<dbReference type="Gene3D" id="3.40.50.300">
    <property type="entry name" value="P-loop containing nucleotide triphosphate hydrolases"/>
    <property type="match status" value="1"/>
</dbReference>
<evidence type="ECO:0000256" key="1">
    <source>
        <dbReference type="ARBA" id="ARBA00005842"/>
    </source>
</evidence>
<dbReference type="GO" id="GO:0006400">
    <property type="term" value="P:tRNA modification"/>
    <property type="evidence" value="ECO:0000318"/>
    <property type="project" value="GO_Central"/>
</dbReference>
<dbReference type="InterPro" id="IPR027417">
    <property type="entry name" value="P-loop_NTPase"/>
</dbReference>
<dbReference type="InterPro" id="IPR039657">
    <property type="entry name" value="Dimethylallyltransferase"/>
</dbReference>
<evidence type="ECO:0000256" key="2">
    <source>
        <dbReference type="ARBA" id="ARBA00022679"/>
    </source>
</evidence>
<dbReference type="eggNOG" id="KOG1384">
    <property type="taxonomic scope" value="Eukaryota"/>
</dbReference>
<dbReference type="HAMAP" id="MF_00185">
    <property type="entry name" value="IPP_trans"/>
    <property type="match status" value="1"/>
</dbReference>
<proteinExistence type="inferred from homology"/>
<comment type="similarity">
    <text evidence="1 5">Belongs to the IPP transferase family.</text>
</comment>
<dbReference type="PANTHER" id="PTHR11088">
    <property type="entry name" value="TRNA DIMETHYLALLYLTRANSFERASE"/>
    <property type="match status" value="1"/>
</dbReference>
<feature type="compositionally biased region" description="Basic residues" evidence="6">
    <location>
        <begin position="457"/>
        <end position="466"/>
    </location>
</feature>
<dbReference type="PANTHER" id="PTHR11088:SF89">
    <property type="entry name" value="TRNA DIMETHYLALLYLTRANSFERASE"/>
    <property type="match status" value="1"/>
</dbReference>
<dbReference type="GeneID" id="20207649"/>
<evidence type="ECO:0000313" key="7">
    <source>
        <dbReference type="EMBL" id="ESN94131.1"/>
    </source>
</evidence>
<dbReference type="Gene3D" id="1.10.20.140">
    <property type="match status" value="1"/>
</dbReference>
<dbReference type="GO" id="GO:0005524">
    <property type="term" value="F:ATP binding"/>
    <property type="evidence" value="ECO:0007669"/>
    <property type="project" value="UniProtKB-KW"/>
</dbReference>
<dbReference type="GO" id="GO:0005739">
    <property type="term" value="C:mitochondrion"/>
    <property type="evidence" value="ECO:0000318"/>
    <property type="project" value="GO_Central"/>
</dbReference>
<dbReference type="EnsemblMetazoa" id="HelroT180301">
    <property type="protein sequence ID" value="HelroP180301"/>
    <property type="gene ID" value="HelroG180301"/>
</dbReference>
<dbReference type="InterPro" id="IPR018022">
    <property type="entry name" value="IPT"/>
</dbReference>
<dbReference type="FunCoup" id="T1FFQ0">
    <property type="interactions" value="1910"/>
</dbReference>
<dbReference type="KEGG" id="hro:HELRODRAFT_180301"/>
<keyword evidence="2 5" id="KW-0808">Transferase</keyword>
<dbReference type="NCBIfam" id="TIGR00174">
    <property type="entry name" value="miaA"/>
    <property type="match status" value="1"/>
</dbReference>
<organism evidence="8 9">
    <name type="scientific">Helobdella robusta</name>
    <name type="common">Californian leech</name>
    <dbReference type="NCBI Taxonomy" id="6412"/>
    <lineage>
        <taxon>Eukaryota</taxon>
        <taxon>Metazoa</taxon>
        <taxon>Spiralia</taxon>
        <taxon>Lophotrochozoa</taxon>
        <taxon>Annelida</taxon>
        <taxon>Clitellata</taxon>
        <taxon>Hirudinea</taxon>
        <taxon>Rhynchobdellida</taxon>
        <taxon>Glossiphoniidae</taxon>
        <taxon>Helobdella</taxon>
    </lineage>
</organism>
<protein>
    <submittedName>
        <fullName evidence="7 8">Uncharacterized protein</fullName>
    </submittedName>
</protein>
<keyword evidence="3 5" id="KW-0547">Nucleotide-binding</keyword>
<dbReference type="AlphaFoldDB" id="T1FFQ0"/>
<gene>
    <name evidence="8" type="primary">20207649</name>
    <name evidence="7" type="ORF">HELRODRAFT_180301</name>
</gene>
<evidence type="ECO:0000313" key="9">
    <source>
        <dbReference type="Proteomes" id="UP000015101"/>
    </source>
</evidence>
<dbReference type="Proteomes" id="UP000015101">
    <property type="component" value="Unassembled WGS sequence"/>
</dbReference>
<reference evidence="7 9" key="2">
    <citation type="journal article" date="2013" name="Nature">
        <title>Insights into bilaterian evolution from three spiralian genomes.</title>
        <authorList>
            <person name="Simakov O."/>
            <person name="Marletaz F."/>
            <person name="Cho S.J."/>
            <person name="Edsinger-Gonzales E."/>
            <person name="Havlak P."/>
            <person name="Hellsten U."/>
            <person name="Kuo D.H."/>
            <person name="Larsson T."/>
            <person name="Lv J."/>
            <person name="Arendt D."/>
            <person name="Savage R."/>
            <person name="Osoegawa K."/>
            <person name="de Jong P."/>
            <person name="Grimwood J."/>
            <person name="Chapman J.A."/>
            <person name="Shapiro H."/>
            <person name="Aerts A."/>
            <person name="Otillar R.P."/>
            <person name="Terry A.Y."/>
            <person name="Boore J.L."/>
            <person name="Grigoriev I.V."/>
            <person name="Lindberg D.R."/>
            <person name="Seaver E.C."/>
            <person name="Weisblat D.A."/>
            <person name="Putnam N.H."/>
            <person name="Rokhsar D.S."/>
        </authorList>
    </citation>
    <scope>NUCLEOTIDE SEQUENCE</scope>
</reference>
<dbReference type="OrthoDB" id="775260at2759"/>
<evidence type="ECO:0000256" key="6">
    <source>
        <dbReference type="SAM" id="MobiDB-lite"/>
    </source>
</evidence>
<sequence>MRMLRNIFIARRLLSSMSTKIVNDPVIVILGSTGVGKSQLAVEVAKEFDGEVVNADAMQIYKGLDIVTNKISVTDQLSVPHHLLDCICPYTSNYNVLSYKNAATQIISDVHARNKVPVIVGGTNYYIEALLWDFVLPQVTKKSSPTEKVLDNLVDDYERLKQIDLESALQIHPNDTRKVKRALEVFEDTGETKSSLLKKQKLQHFIQQNQQQQPQEKMSYDKMLSGPLKYKNICMIWLQCDQNVLDERINKRVDSMLKMGLIKELLAFHKKYLSANKSPDYKRGLFQSIGLKEFHDYLVKVNSDMFKSGEDHKSLQTALEKGIADMKLATRSFYFSGIFTEFFLELIFKHILDRGLDSEMEMTSSSPSSSSPSTTSPASAVPLLYGLHSTNVEQWHDAVKKPAFQIIHNFLTHQPITQPPLSLVTKYNPSLYNVCEECKKIFVKLIDWKCHMSSRRHKKTVQRNKRLKNENLGDNTISESTLSSSSSSSRSSDDEAKTQNYKTISMKNELDRQKMI</sequence>
<reference evidence="8" key="3">
    <citation type="submission" date="2015-06" db="UniProtKB">
        <authorList>
            <consortium name="EnsemblMetazoa"/>
        </authorList>
    </citation>
    <scope>IDENTIFICATION</scope>
</reference>
<evidence type="ECO:0000256" key="3">
    <source>
        <dbReference type="ARBA" id="ARBA00022741"/>
    </source>
</evidence>
<name>T1FFQ0_HELRO</name>
<feature type="region of interest" description="Disordered" evidence="6">
    <location>
        <begin position="457"/>
        <end position="516"/>
    </location>
</feature>
<dbReference type="EMBL" id="AMQM01007150">
    <property type="status" value="NOT_ANNOTATED_CDS"/>
    <property type="molecule type" value="Genomic_DNA"/>
</dbReference>
<dbReference type="STRING" id="6412.T1FFQ0"/>
<reference evidence="9" key="1">
    <citation type="submission" date="2012-12" db="EMBL/GenBank/DDBJ databases">
        <authorList>
            <person name="Hellsten U."/>
            <person name="Grimwood J."/>
            <person name="Chapman J.A."/>
            <person name="Shapiro H."/>
            <person name="Aerts A."/>
            <person name="Otillar R.P."/>
            <person name="Terry A.Y."/>
            <person name="Boore J.L."/>
            <person name="Simakov O."/>
            <person name="Marletaz F."/>
            <person name="Cho S.-J."/>
            <person name="Edsinger-Gonzales E."/>
            <person name="Havlak P."/>
            <person name="Kuo D.-H."/>
            <person name="Larsson T."/>
            <person name="Lv J."/>
            <person name="Arendt D."/>
            <person name="Savage R."/>
            <person name="Osoegawa K."/>
            <person name="de Jong P."/>
            <person name="Lindberg D.R."/>
            <person name="Seaver E.C."/>
            <person name="Weisblat D.A."/>
            <person name="Putnam N.H."/>
            <person name="Grigoriev I.V."/>
            <person name="Rokhsar D.S."/>
        </authorList>
    </citation>
    <scope>NUCLEOTIDE SEQUENCE</scope>
</reference>
<dbReference type="CTD" id="20207649"/>
<evidence type="ECO:0000256" key="4">
    <source>
        <dbReference type="ARBA" id="ARBA00022840"/>
    </source>
</evidence>
<dbReference type="Pfam" id="PF01715">
    <property type="entry name" value="IPPT"/>
    <property type="match status" value="1"/>
</dbReference>
<dbReference type="InParanoid" id="T1FFQ0"/>
<evidence type="ECO:0000256" key="5">
    <source>
        <dbReference type="RuleBase" id="RU003785"/>
    </source>
</evidence>
<dbReference type="GO" id="GO:0052381">
    <property type="term" value="F:tRNA dimethylallyltransferase activity"/>
    <property type="evidence" value="ECO:0000318"/>
    <property type="project" value="GO_Central"/>
</dbReference>
<dbReference type="HOGENOM" id="CLU_032616_2_1_1"/>
<accession>T1FFQ0</accession>
<evidence type="ECO:0000313" key="8">
    <source>
        <dbReference type="EnsemblMetazoa" id="HelroP180301"/>
    </source>
</evidence>
<dbReference type="EMBL" id="KB097572">
    <property type="protein sequence ID" value="ESN94131.1"/>
    <property type="molecule type" value="Genomic_DNA"/>
</dbReference>
<dbReference type="RefSeq" id="XP_009027860.1">
    <property type="nucleotide sequence ID" value="XM_009029612.1"/>
</dbReference>
<dbReference type="InterPro" id="IPR036236">
    <property type="entry name" value="Znf_C2H2_sf"/>
</dbReference>
<dbReference type="SUPFAM" id="SSF57667">
    <property type="entry name" value="beta-beta-alpha zinc fingers"/>
    <property type="match status" value="1"/>
</dbReference>